<accession>A0A2C7AG45</accession>
<gene>
    <name evidence="1" type="ORF">CR162_01680</name>
</gene>
<comment type="caution">
    <text evidence="1">The sequence shown here is derived from an EMBL/GenBank/DDBJ whole genome shotgun (WGS) entry which is preliminary data.</text>
</comment>
<dbReference type="InterPro" id="IPR011049">
    <property type="entry name" value="Serralysin-like_metalloprot_C"/>
</dbReference>
<reference evidence="1 2" key="1">
    <citation type="submission" date="2017-10" db="EMBL/GenBank/DDBJ databases">
        <authorList>
            <person name="Banno H."/>
            <person name="Chua N.-H."/>
        </authorList>
    </citation>
    <scope>NUCLEOTIDE SEQUENCE [LARGE SCALE GENOMIC DNA]</scope>
    <source>
        <strain evidence="1 2">YW11</strain>
    </source>
</reference>
<sequence>MVQITAGNQASLDFRLFNAGAWNNLTFIDRQAGYARADRRFTGDYSYALELFGSDFRYDAYGVPASGAVSGFQESLAGVPTLRVEGLAMPVAQLLGGTWHGLSDSARSVLLAGGDVLTGSPLNDHVKTYAGNDTIRLGAGDDTALPGPGDDAVDGGPGFDTVVLSGQAADYRLVEWSGALAVIPLTAAALALEGNDRLISVERLQFASGETRAAIGEGFAPLRYIAASPDLIQALGANPAAGFEHYLHFGAREGRPLAFRGAEYLASYGDLQLSFGLDVEAATAHYIRHGFIEKRAITFDALEYTASYTDLMNALGTDREAGALHRMAHGWAEGRVTRFESLEYTASYTDLILAFGGNQDRAAAHYITTGRHEGRAVLFDALDYIASHGDLIAAFGANREAGALHYLQHGRFEGRKASFDAVQYLINYPDLQAAFGTDQDAAARHYILDGFREGRTDDVFG</sequence>
<evidence type="ECO:0000313" key="2">
    <source>
        <dbReference type="Proteomes" id="UP000223527"/>
    </source>
</evidence>
<dbReference type="SUPFAM" id="SSF51120">
    <property type="entry name" value="beta-Roll"/>
    <property type="match status" value="1"/>
</dbReference>
<dbReference type="Proteomes" id="UP000223527">
    <property type="component" value="Unassembled WGS sequence"/>
</dbReference>
<organism evidence="1 2">
    <name type="scientific">Teichococcus rhizosphaerae</name>
    <dbReference type="NCBI Taxonomy" id="1335062"/>
    <lineage>
        <taxon>Bacteria</taxon>
        <taxon>Pseudomonadati</taxon>
        <taxon>Pseudomonadota</taxon>
        <taxon>Alphaproteobacteria</taxon>
        <taxon>Acetobacterales</taxon>
        <taxon>Roseomonadaceae</taxon>
        <taxon>Roseomonas</taxon>
    </lineage>
</organism>
<dbReference type="EMBL" id="PDNU01000002">
    <property type="protein sequence ID" value="PHK96653.1"/>
    <property type="molecule type" value="Genomic_DNA"/>
</dbReference>
<evidence type="ECO:0000313" key="1">
    <source>
        <dbReference type="EMBL" id="PHK96653.1"/>
    </source>
</evidence>
<dbReference type="Gene3D" id="2.150.10.10">
    <property type="entry name" value="Serralysin-like metalloprotease, C-terminal"/>
    <property type="match status" value="1"/>
</dbReference>
<dbReference type="RefSeq" id="WP_099093797.1">
    <property type="nucleotide sequence ID" value="NZ_PDNU01000002.1"/>
</dbReference>
<protein>
    <recommendedName>
        <fullName evidence="3">Calcium-binding protein</fullName>
    </recommendedName>
</protein>
<dbReference type="Pfam" id="PF00353">
    <property type="entry name" value="HemolysinCabind"/>
    <property type="match status" value="2"/>
</dbReference>
<name>A0A2C7AG45_9PROT</name>
<dbReference type="AlphaFoldDB" id="A0A2C7AG45"/>
<keyword evidence="2" id="KW-1185">Reference proteome</keyword>
<dbReference type="GO" id="GO:0005509">
    <property type="term" value="F:calcium ion binding"/>
    <property type="evidence" value="ECO:0007669"/>
    <property type="project" value="InterPro"/>
</dbReference>
<dbReference type="OrthoDB" id="115878at2"/>
<proteinExistence type="predicted"/>
<dbReference type="InterPro" id="IPR001343">
    <property type="entry name" value="Hemolysn_Ca-bd"/>
</dbReference>
<evidence type="ECO:0008006" key="3">
    <source>
        <dbReference type="Google" id="ProtNLM"/>
    </source>
</evidence>